<dbReference type="EMBL" id="FOIZ01000001">
    <property type="protein sequence ID" value="SEW22583.1"/>
    <property type="molecule type" value="Genomic_DNA"/>
</dbReference>
<protein>
    <recommendedName>
        <fullName evidence="3">Antibiotic biosynthesis monooxygenase</fullName>
    </recommendedName>
</protein>
<evidence type="ECO:0000313" key="2">
    <source>
        <dbReference type="Proteomes" id="UP000199167"/>
    </source>
</evidence>
<evidence type="ECO:0000313" key="1">
    <source>
        <dbReference type="EMBL" id="SEW22583.1"/>
    </source>
</evidence>
<gene>
    <name evidence="1" type="ORF">SAMN04488515_1706</name>
</gene>
<dbReference type="Proteomes" id="UP000199167">
    <property type="component" value="Unassembled WGS sequence"/>
</dbReference>
<proteinExistence type="predicted"/>
<name>A0A1I0Q6N2_9RHOB</name>
<organism evidence="1 2">
    <name type="scientific">Cognatiyoonia koreensis</name>
    <dbReference type="NCBI Taxonomy" id="364200"/>
    <lineage>
        <taxon>Bacteria</taxon>
        <taxon>Pseudomonadati</taxon>
        <taxon>Pseudomonadota</taxon>
        <taxon>Alphaproteobacteria</taxon>
        <taxon>Rhodobacterales</taxon>
        <taxon>Paracoccaceae</taxon>
        <taxon>Cognatiyoonia</taxon>
    </lineage>
</organism>
<dbReference type="RefSeq" id="WP_089992728.1">
    <property type="nucleotide sequence ID" value="NZ_FOIZ01000001.1"/>
</dbReference>
<reference evidence="1 2" key="1">
    <citation type="submission" date="2016-10" db="EMBL/GenBank/DDBJ databases">
        <authorList>
            <person name="de Groot N.N."/>
        </authorList>
    </citation>
    <scope>NUCLEOTIDE SEQUENCE [LARGE SCALE GENOMIC DNA]</scope>
    <source>
        <strain evidence="1 2">DSM 17925</strain>
    </source>
</reference>
<keyword evidence="2" id="KW-1185">Reference proteome</keyword>
<evidence type="ECO:0008006" key="3">
    <source>
        <dbReference type="Google" id="ProtNLM"/>
    </source>
</evidence>
<dbReference type="AlphaFoldDB" id="A0A1I0Q6N2"/>
<accession>A0A1I0Q6N2</accession>
<dbReference type="OrthoDB" id="7107824at2"/>
<sequence length="96" mass="10710">MYARITPYKMKPGSKDAAMKIMDKLKDQIMALPGQHSFLNVLDDKAGSGYVVSTTELSETSPETAEKIKGLWANFASYIEGQPQAHSFEVLADWKR</sequence>